<comment type="caution">
    <text evidence="1">The sequence shown here is derived from an EMBL/GenBank/DDBJ whole genome shotgun (WGS) entry which is preliminary data.</text>
</comment>
<reference evidence="1" key="1">
    <citation type="submission" date="2021-06" db="EMBL/GenBank/DDBJ databases">
        <authorList>
            <person name="Kallberg Y."/>
            <person name="Tangrot J."/>
            <person name="Rosling A."/>
        </authorList>
    </citation>
    <scope>NUCLEOTIDE SEQUENCE</scope>
    <source>
        <strain evidence="1">FL130A</strain>
    </source>
</reference>
<dbReference type="Proteomes" id="UP000789508">
    <property type="component" value="Unassembled WGS sequence"/>
</dbReference>
<keyword evidence="2" id="KW-1185">Reference proteome</keyword>
<protein>
    <submittedName>
        <fullName evidence="1">7994_t:CDS:1</fullName>
    </submittedName>
</protein>
<evidence type="ECO:0000313" key="1">
    <source>
        <dbReference type="EMBL" id="CAG8577802.1"/>
    </source>
</evidence>
<sequence>MAFVRYTGHCPRCKKIAELITTVIRAKLNIVEIKQREITKKMVRDLLGEKTPLIKFPATSRPEVNSKDEFVDTVAHEPTHFLVNIMENNPLPKHGKK</sequence>
<organism evidence="1 2">
    <name type="scientific">Ambispora leptoticha</name>
    <dbReference type="NCBI Taxonomy" id="144679"/>
    <lineage>
        <taxon>Eukaryota</taxon>
        <taxon>Fungi</taxon>
        <taxon>Fungi incertae sedis</taxon>
        <taxon>Mucoromycota</taxon>
        <taxon>Glomeromycotina</taxon>
        <taxon>Glomeromycetes</taxon>
        <taxon>Archaeosporales</taxon>
        <taxon>Ambisporaceae</taxon>
        <taxon>Ambispora</taxon>
    </lineage>
</organism>
<dbReference type="AlphaFoldDB" id="A0A9N9BVA5"/>
<gene>
    <name evidence="1" type="ORF">ALEPTO_LOCUS7114</name>
</gene>
<evidence type="ECO:0000313" key="2">
    <source>
        <dbReference type="Proteomes" id="UP000789508"/>
    </source>
</evidence>
<dbReference type="EMBL" id="CAJVPS010002860">
    <property type="protein sequence ID" value="CAG8577802.1"/>
    <property type="molecule type" value="Genomic_DNA"/>
</dbReference>
<name>A0A9N9BVA5_9GLOM</name>
<accession>A0A9N9BVA5</accession>
<proteinExistence type="predicted"/>